<evidence type="ECO:0000313" key="2">
    <source>
        <dbReference type="EMBL" id="XCH46157.1"/>
    </source>
</evidence>
<dbReference type="KEGG" id="taut:V4D30_07375"/>
<evidence type="ECO:0000259" key="1">
    <source>
        <dbReference type="Pfam" id="PF18480"/>
    </source>
</evidence>
<gene>
    <name evidence="2" type="ORF">V4D30_07375</name>
</gene>
<organism evidence="2">
    <name type="scientific">Thermodesulfovibrio autotrophicus</name>
    <dbReference type="NCBI Taxonomy" id="3118333"/>
    <lineage>
        <taxon>Bacteria</taxon>
        <taxon>Pseudomonadati</taxon>
        <taxon>Nitrospirota</taxon>
        <taxon>Thermodesulfovibrionia</taxon>
        <taxon>Thermodesulfovibrionales</taxon>
        <taxon>Thermodesulfovibrionaceae</taxon>
        <taxon>Thermodesulfovibrio</taxon>
    </lineage>
</organism>
<accession>A0AAU8GXN0</accession>
<proteinExistence type="predicted"/>
<dbReference type="Pfam" id="PF18480">
    <property type="entry name" value="DUF5615"/>
    <property type="match status" value="1"/>
</dbReference>
<protein>
    <submittedName>
        <fullName evidence="2">DUF5615 family PIN-like protein</fullName>
    </submittedName>
</protein>
<feature type="domain" description="DUF5615" evidence="1">
    <location>
        <begin position="1"/>
        <end position="65"/>
    </location>
</feature>
<reference evidence="2" key="1">
    <citation type="submission" date="2024-01" db="EMBL/GenBank/DDBJ databases">
        <title>The first autotrophic representatives of the genus Thermodesulfovibrio.</title>
        <authorList>
            <person name="Maltseva A.I."/>
            <person name="Elcheninov A.G."/>
            <person name="Kublanov I.V."/>
            <person name="Lebedinsky A.V."/>
            <person name="Frolov E.N."/>
        </authorList>
    </citation>
    <scope>NUCLEOTIDE SEQUENCE</scope>
    <source>
        <strain evidence="2">3907-1M</strain>
    </source>
</reference>
<dbReference type="EMBL" id="CP144373">
    <property type="protein sequence ID" value="XCH46157.1"/>
    <property type="molecule type" value="Genomic_DNA"/>
</dbReference>
<dbReference type="AlphaFoldDB" id="A0AAU8GXN0"/>
<sequence>MRFLADENLFEPIIEYLREQGHDVLSIRGRLSGIKDDEVYKIACQQNRIIITMDKDFSKIFRYHPNKLE</sequence>
<dbReference type="InterPro" id="IPR041049">
    <property type="entry name" value="DUF5615"/>
</dbReference>
<name>A0AAU8GXN0_9BACT</name>
<dbReference type="RefSeq" id="WP_353683696.1">
    <property type="nucleotide sequence ID" value="NZ_CP144373.1"/>
</dbReference>